<name>A0A4V2ZZF3_9BURK</name>
<dbReference type="AlphaFoldDB" id="A0A4V2ZZF3"/>
<accession>A0A4V2ZZF3</accession>
<evidence type="ECO:0000313" key="8">
    <source>
        <dbReference type="EMBL" id="TDG25111.1"/>
    </source>
</evidence>
<keyword evidence="5" id="KW-0378">Hydrolase</keyword>
<dbReference type="Proteomes" id="UP000295722">
    <property type="component" value="Unassembled WGS sequence"/>
</dbReference>
<dbReference type="InterPro" id="IPR012933">
    <property type="entry name" value="HicA_mRNA_interferase"/>
</dbReference>
<proteinExistence type="inferred from homology"/>
<dbReference type="Pfam" id="PF07927">
    <property type="entry name" value="HicA_toxin"/>
    <property type="match status" value="1"/>
</dbReference>
<evidence type="ECO:0000256" key="5">
    <source>
        <dbReference type="ARBA" id="ARBA00022801"/>
    </source>
</evidence>
<dbReference type="PANTHER" id="PTHR34873:SF3">
    <property type="entry name" value="ADDICTION MODULE TOXIN, HICA FAMILY"/>
    <property type="match status" value="1"/>
</dbReference>
<evidence type="ECO:0000256" key="6">
    <source>
        <dbReference type="ARBA" id="ARBA00022884"/>
    </source>
</evidence>
<keyword evidence="4" id="KW-0255">Endonuclease</keyword>
<dbReference type="Gene3D" id="3.30.920.30">
    <property type="entry name" value="Hypothetical protein"/>
    <property type="match status" value="1"/>
</dbReference>
<dbReference type="InterPro" id="IPR038570">
    <property type="entry name" value="HicA_sf"/>
</dbReference>
<dbReference type="PANTHER" id="PTHR34873">
    <property type="entry name" value="SSR1766 PROTEIN"/>
    <property type="match status" value="1"/>
</dbReference>
<dbReference type="EMBL" id="SMRP01000002">
    <property type="protein sequence ID" value="TDG25111.1"/>
    <property type="molecule type" value="Genomic_DNA"/>
</dbReference>
<evidence type="ECO:0000256" key="3">
    <source>
        <dbReference type="ARBA" id="ARBA00022722"/>
    </source>
</evidence>
<dbReference type="GO" id="GO:0016787">
    <property type="term" value="F:hydrolase activity"/>
    <property type="evidence" value="ECO:0007669"/>
    <property type="project" value="UniProtKB-KW"/>
</dbReference>
<keyword evidence="2" id="KW-1277">Toxin-antitoxin system</keyword>
<keyword evidence="6" id="KW-0694">RNA-binding</keyword>
<evidence type="ECO:0000256" key="2">
    <source>
        <dbReference type="ARBA" id="ARBA00022649"/>
    </source>
</evidence>
<comment type="similarity">
    <text evidence="1">Belongs to the HicA mRNA interferase family.</text>
</comment>
<keyword evidence="3" id="KW-0540">Nuclease</keyword>
<evidence type="ECO:0000256" key="4">
    <source>
        <dbReference type="ARBA" id="ARBA00022759"/>
    </source>
</evidence>
<evidence type="ECO:0000256" key="7">
    <source>
        <dbReference type="ARBA" id="ARBA00023016"/>
    </source>
</evidence>
<protein>
    <submittedName>
        <fullName evidence="8">Type II toxin-antitoxin system HicA family toxin</fullName>
    </submittedName>
</protein>
<dbReference type="SUPFAM" id="SSF54786">
    <property type="entry name" value="YcfA/nrd intein domain"/>
    <property type="match status" value="1"/>
</dbReference>
<dbReference type="OrthoDB" id="9811409at2"/>
<keyword evidence="9" id="KW-1185">Reference proteome</keyword>
<sequence>MNSSGLIRMLEGDGWQQVRVTGSHHHFKHPEKAGLVTVPHPKKDLPIGTVMSILKAAGLK</sequence>
<organism evidence="8 9">
    <name type="scientific">Paraburkholderia silviterrae</name>
    <dbReference type="NCBI Taxonomy" id="2528715"/>
    <lineage>
        <taxon>Bacteria</taxon>
        <taxon>Pseudomonadati</taxon>
        <taxon>Pseudomonadota</taxon>
        <taxon>Betaproteobacteria</taxon>
        <taxon>Burkholderiales</taxon>
        <taxon>Burkholderiaceae</taxon>
        <taxon>Paraburkholderia</taxon>
    </lineage>
</organism>
<dbReference type="RefSeq" id="WP_133193677.1">
    <property type="nucleotide sequence ID" value="NZ_JBHUCW010000006.1"/>
</dbReference>
<comment type="caution">
    <text evidence="8">The sequence shown here is derived from an EMBL/GenBank/DDBJ whole genome shotgun (WGS) entry which is preliminary data.</text>
</comment>
<evidence type="ECO:0000256" key="1">
    <source>
        <dbReference type="ARBA" id="ARBA00006620"/>
    </source>
</evidence>
<reference evidence="8 9" key="1">
    <citation type="submission" date="2019-03" db="EMBL/GenBank/DDBJ databases">
        <title>Paraburkholderia sp. 4M-K11, isolated from subtropical forest soil.</title>
        <authorList>
            <person name="Gao Z.-H."/>
            <person name="Qiu L.-H."/>
        </authorList>
    </citation>
    <scope>NUCLEOTIDE SEQUENCE [LARGE SCALE GENOMIC DNA]</scope>
    <source>
        <strain evidence="8 9">4M-K11</strain>
    </source>
</reference>
<evidence type="ECO:0000313" key="9">
    <source>
        <dbReference type="Proteomes" id="UP000295722"/>
    </source>
</evidence>
<gene>
    <name evidence="8" type="ORF">EYW47_04400</name>
</gene>
<keyword evidence="7" id="KW-0346">Stress response</keyword>
<dbReference type="GO" id="GO:0003729">
    <property type="term" value="F:mRNA binding"/>
    <property type="evidence" value="ECO:0007669"/>
    <property type="project" value="InterPro"/>
</dbReference>
<dbReference type="GO" id="GO:0004519">
    <property type="term" value="F:endonuclease activity"/>
    <property type="evidence" value="ECO:0007669"/>
    <property type="project" value="UniProtKB-KW"/>
</dbReference>